<evidence type="ECO:0000256" key="1">
    <source>
        <dbReference type="ARBA" id="ARBA00005254"/>
    </source>
</evidence>
<comment type="similarity">
    <text evidence="1 3">Belongs to the enoyl-CoA hydratase/isomerase family.</text>
</comment>
<evidence type="ECO:0000313" key="5">
    <source>
        <dbReference type="EMBL" id="KIO46359.1"/>
    </source>
</evidence>
<proteinExistence type="inferred from homology"/>
<dbReference type="Gene3D" id="3.90.226.10">
    <property type="entry name" value="2-enoyl-CoA Hydratase, Chain A, domain 1"/>
    <property type="match status" value="1"/>
</dbReference>
<sequence length="259" mass="27946">MEYTKLIVEKQENICIVKVNNPEALNALSSVVLRELDDVFTVIGKDEATDIVILTGVGRSFVAGADISEMSNLNAAEGKAFGELGAKVFRKIELLNKVVIAAVNGFALGGGCELAMACDIRIASSKAKFGQPEVGLGITPGFSGTQRLPRIVGLGKAKELIYTADVIHAEEACRIGLVNKVVEPEMLLEECLNMARKIASKAPLAVQYSKEAINRGMEADIETGIAIENYLFGLCFSTEDQKEGMRAFLAKQEVTFQKK</sequence>
<dbReference type="InterPro" id="IPR018376">
    <property type="entry name" value="Enoyl-CoA_hyd/isom_CS"/>
</dbReference>
<protein>
    <submittedName>
        <fullName evidence="4">Enoyl-CoA hydratase</fullName>
    </submittedName>
</protein>
<dbReference type="PANTHER" id="PTHR11941:SF54">
    <property type="entry name" value="ENOYL-COA HYDRATASE, MITOCHONDRIAL"/>
    <property type="match status" value="1"/>
</dbReference>
<dbReference type="InterPro" id="IPR014748">
    <property type="entry name" value="Enoyl-CoA_hydra_C"/>
</dbReference>
<evidence type="ECO:0000256" key="3">
    <source>
        <dbReference type="RuleBase" id="RU003707"/>
    </source>
</evidence>
<evidence type="ECO:0000313" key="7">
    <source>
        <dbReference type="Proteomes" id="UP000031980"/>
    </source>
</evidence>
<dbReference type="FunFam" id="1.10.12.10:FF:000001">
    <property type="entry name" value="Probable enoyl-CoA hydratase, mitochondrial"/>
    <property type="match status" value="1"/>
</dbReference>
<dbReference type="Proteomes" id="UP000031937">
    <property type="component" value="Unassembled WGS sequence"/>
</dbReference>
<evidence type="ECO:0000256" key="2">
    <source>
        <dbReference type="ARBA" id="ARBA00023239"/>
    </source>
</evidence>
<dbReference type="PROSITE" id="PS00166">
    <property type="entry name" value="ENOYL_COA_HYDRATASE"/>
    <property type="match status" value="1"/>
</dbReference>
<dbReference type="GO" id="GO:0006635">
    <property type="term" value="P:fatty acid beta-oxidation"/>
    <property type="evidence" value="ECO:0007669"/>
    <property type="project" value="TreeGrafter"/>
</dbReference>
<dbReference type="Proteomes" id="UP000031980">
    <property type="component" value="Unassembled WGS sequence"/>
</dbReference>
<gene>
    <name evidence="4" type="ORF">BA92_06195</name>
    <name evidence="5" type="ORF">IE90_04290</name>
</gene>
<dbReference type="AlphaFoldDB" id="A0A0C3R4Z1"/>
<keyword evidence="2" id="KW-0456">Lyase</keyword>
<evidence type="ECO:0000313" key="4">
    <source>
        <dbReference type="EMBL" id="KIO44630.1"/>
    </source>
</evidence>
<accession>A0A0C3R4Z1</accession>
<dbReference type="RefSeq" id="WP_041502712.1">
    <property type="nucleotide sequence ID" value="NZ_JPIT01000015.1"/>
</dbReference>
<dbReference type="GO" id="GO:0016836">
    <property type="term" value="F:hydro-lyase activity"/>
    <property type="evidence" value="ECO:0007669"/>
    <property type="project" value="UniProtKB-ARBA"/>
</dbReference>
<organism evidence="4 7">
    <name type="scientific">Sanguibacteroides justesenii</name>
    <dbReference type="NCBI Taxonomy" id="1547597"/>
    <lineage>
        <taxon>Bacteria</taxon>
        <taxon>Pseudomonadati</taxon>
        <taxon>Bacteroidota</taxon>
        <taxon>Bacteroidia</taxon>
        <taxon>Bacteroidales</taxon>
        <taxon>Porphyromonadaceae</taxon>
        <taxon>Sanguibacteroides</taxon>
    </lineage>
</organism>
<evidence type="ECO:0000313" key="6">
    <source>
        <dbReference type="Proteomes" id="UP000031937"/>
    </source>
</evidence>
<dbReference type="EMBL" id="JPIU01000038">
    <property type="protein sequence ID" value="KIO44630.1"/>
    <property type="molecule type" value="Genomic_DNA"/>
</dbReference>
<dbReference type="CDD" id="cd06558">
    <property type="entry name" value="crotonase-like"/>
    <property type="match status" value="1"/>
</dbReference>
<reference evidence="5 6" key="2">
    <citation type="submission" date="2014-07" db="EMBL/GenBank/DDBJ databases">
        <title>Porphyromonadaceae bacterium OUH 334697 = ATCC BAA-2682 = DSM 28341 draft genome.</title>
        <authorList>
            <person name="Sydenham T.V."/>
            <person name="Hasman H."/>
            <person name="Justesen U.S."/>
        </authorList>
    </citation>
    <scope>NUCLEOTIDE SEQUENCE [LARGE SCALE GENOMIC DNA]</scope>
    <source>
        <strain evidence="5 6">OUH 334697</strain>
    </source>
</reference>
<dbReference type="FunFam" id="3.90.226.10:FF:000009">
    <property type="entry name" value="Carnitinyl-CoA dehydratase"/>
    <property type="match status" value="1"/>
</dbReference>
<dbReference type="InterPro" id="IPR029045">
    <property type="entry name" value="ClpP/crotonase-like_dom_sf"/>
</dbReference>
<reference evidence="4 7" key="1">
    <citation type="submission" date="2014-07" db="EMBL/GenBank/DDBJ databases">
        <title>Porphyromonadaceae bacterium OUH 308042 = ATCC BAA-2681 = DSM 28342 draft genome.</title>
        <authorList>
            <person name="Sydenham T.V."/>
            <person name="Hasman H."/>
            <person name="Justensen U.S."/>
        </authorList>
    </citation>
    <scope>NUCLEOTIDE SEQUENCE [LARGE SCALE GENOMIC DNA]</scope>
    <source>
        <strain evidence="4 7">OUH 308042</strain>
    </source>
</reference>
<comment type="caution">
    <text evidence="4">The sequence shown here is derived from an EMBL/GenBank/DDBJ whole genome shotgun (WGS) entry which is preliminary data.</text>
</comment>
<dbReference type="PANTHER" id="PTHR11941">
    <property type="entry name" value="ENOYL-COA HYDRATASE-RELATED"/>
    <property type="match status" value="1"/>
</dbReference>
<dbReference type="SUPFAM" id="SSF52096">
    <property type="entry name" value="ClpP/crotonase"/>
    <property type="match status" value="1"/>
</dbReference>
<dbReference type="InterPro" id="IPR001753">
    <property type="entry name" value="Enoyl-CoA_hydra/iso"/>
</dbReference>
<dbReference type="Pfam" id="PF00378">
    <property type="entry name" value="ECH_1"/>
    <property type="match status" value="1"/>
</dbReference>
<name>A0A0C3R4Z1_9PORP</name>
<dbReference type="Gene3D" id="1.10.12.10">
    <property type="entry name" value="Lyase 2-enoyl-coa Hydratase, Chain A, domain 2"/>
    <property type="match status" value="1"/>
</dbReference>
<keyword evidence="7" id="KW-1185">Reference proteome</keyword>
<dbReference type="EMBL" id="JPIT01000015">
    <property type="protein sequence ID" value="KIO46359.1"/>
    <property type="molecule type" value="Genomic_DNA"/>
</dbReference>
<dbReference type="NCBIfam" id="NF004475">
    <property type="entry name" value="PRK05809.1"/>
    <property type="match status" value="1"/>
</dbReference>